<comment type="subcellular location">
    <subcellularLocation>
        <location evidence="1">Membrane</location>
        <topology evidence="1">Multi-pass membrane protein</topology>
    </subcellularLocation>
</comment>
<evidence type="ECO:0000256" key="7">
    <source>
        <dbReference type="SAM" id="Phobius"/>
    </source>
</evidence>
<evidence type="ECO:0000256" key="1">
    <source>
        <dbReference type="ARBA" id="ARBA00004141"/>
    </source>
</evidence>
<organism evidence="8 9">
    <name type="scientific">Vitis vinifera</name>
    <name type="common">Grape</name>
    <dbReference type="NCBI Taxonomy" id="29760"/>
    <lineage>
        <taxon>Eukaryota</taxon>
        <taxon>Viridiplantae</taxon>
        <taxon>Streptophyta</taxon>
        <taxon>Embryophyta</taxon>
        <taxon>Tracheophyta</taxon>
        <taxon>Spermatophyta</taxon>
        <taxon>Magnoliopsida</taxon>
        <taxon>eudicotyledons</taxon>
        <taxon>Gunneridae</taxon>
        <taxon>Pentapetalae</taxon>
        <taxon>rosids</taxon>
        <taxon>Vitales</taxon>
        <taxon>Vitaceae</taxon>
        <taxon>Viteae</taxon>
        <taxon>Vitis</taxon>
    </lineage>
</organism>
<evidence type="ECO:0000256" key="2">
    <source>
        <dbReference type="ARBA" id="ARBA00005982"/>
    </source>
</evidence>
<protein>
    <submittedName>
        <fullName evidence="8">Protein NRT1/ PTR family 5.4</fullName>
    </submittedName>
</protein>
<proteinExistence type="inferred from homology"/>
<evidence type="ECO:0000256" key="3">
    <source>
        <dbReference type="ARBA" id="ARBA00022692"/>
    </source>
</evidence>
<gene>
    <name evidence="8" type="primary">NPF5.4_0</name>
    <name evidence="8" type="ORF">CK203_097503</name>
</gene>
<feature type="transmembrane region" description="Helical" evidence="7">
    <location>
        <begin position="343"/>
        <end position="365"/>
    </location>
</feature>
<evidence type="ECO:0000256" key="6">
    <source>
        <dbReference type="SAM" id="MobiDB-lite"/>
    </source>
</evidence>
<evidence type="ECO:0000256" key="4">
    <source>
        <dbReference type="ARBA" id="ARBA00022989"/>
    </source>
</evidence>
<evidence type="ECO:0000256" key="5">
    <source>
        <dbReference type="ARBA" id="ARBA00023136"/>
    </source>
</evidence>
<feature type="transmembrane region" description="Helical" evidence="7">
    <location>
        <begin position="432"/>
        <end position="452"/>
    </location>
</feature>
<dbReference type="SUPFAM" id="SSF103473">
    <property type="entry name" value="MFS general substrate transporter"/>
    <property type="match status" value="1"/>
</dbReference>
<feature type="transmembrane region" description="Helical" evidence="7">
    <location>
        <begin position="184"/>
        <end position="206"/>
    </location>
</feature>
<evidence type="ECO:0000313" key="8">
    <source>
        <dbReference type="EMBL" id="RVW27544.1"/>
    </source>
</evidence>
<dbReference type="Pfam" id="PF00854">
    <property type="entry name" value="PTR2"/>
    <property type="match status" value="1"/>
</dbReference>
<reference evidence="8 9" key="1">
    <citation type="journal article" date="2018" name="PLoS Genet.">
        <title>Population sequencing reveals clonal diversity and ancestral inbreeding in the grapevine cultivar Chardonnay.</title>
        <authorList>
            <person name="Roach M.J."/>
            <person name="Johnson D.L."/>
            <person name="Bohlmann J."/>
            <person name="van Vuuren H.J."/>
            <person name="Jones S.J."/>
            <person name="Pretorius I.S."/>
            <person name="Schmidt S.A."/>
            <person name="Borneman A.R."/>
        </authorList>
    </citation>
    <scope>NUCLEOTIDE SEQUENCE [LARGE SCALE GENOMIC DNA]</scope>
    <source>
        <strain evidence="9">cv. Chardonnay</strain>
        <tissue evidence="8">Leaf</tissue>
    </source>
</reference>
<dbReference type="GO" id="GO:0016020">
    <property type="term" value="C:membrane"/>
    <property type="evidence" value="ECO:0007669"/>
    <property type="project" value="UniProtKB-SubCell"/>
</dbReference>
<keyword evidence="4 7" id="KW-1133">Transmembrane helix</keyword>
<feature type="transmembrane region" description="Helical" evidence="7">
    <location>
        <begin position="156"/>
        <end position="178"/>
    </location>
</feature>
<keyword evidence="5 7" id="KW-0472">Membrane</keyword>
<dbReference type="EMBL" id="QGNW01001948">
    <property type="protein sequence ID" value="RVW27544.1"/>
    <property type="molecule type" value="Genomic_DNA"/>
</dbReference>
<dbReference type="Proteomes" id="UP000288805">
    <property type="component" value="Unassembled WGS sequence"/>
</dbReference>
<comment type="caution">
    <text evidence="8">The sequence shown here is derived from an EMBL/GenBank/DDBJ whole genome shotgun (WGS) entry which is preliminary data.</text>
</comment>
<dbReference type="PANTHER" id="PTHR11654">
    <property type="entry name" value="OLIGOPEPTIDE TRANSPORTER-RELATED"/>
    <property type="match status" value="1"/>
</dbReference>
<feature type="region of interest" description="Disordered" evidence="6">
    <location>
        <begin position="1"/>
        <end position="24"/>
    </location>
</feature>
<comment type="similarity">
    <text evidence="2">Belongs to the major facilitator superfamily. Proton-dependent oligopeptide transporter (POT/PTR) (TC 2.A.17) family.</text>
</comment>
<evidence type="ECO:0000313" key="9">
    <source>
        <dbReference type="Proteomes" id="UP000288805"/>
    </source>
</evidence>
<dbReference type="InterPro" id="IPR036259">
    <property type="entry name" value="MFS_trans_sf"/>
</dbReference>
<dbReference type="Gene3D" id="1.20.1250.20">
    <property type="entry name" value="MFS general substrate transporter like domains"/>
    <property type="match status" value="2"/>
</dbReference>
<dbReference type="InterPro" id="IPR000109">
    <property type="entry name" value="POT_fam"/>
</dbReference>
<feature type="transmembrane region" description="Helical" evidence="7">
    <location>
        <begin position="385"/>
        <end position="406"/>
    </location>
</feature>
<keyword evidence="3 7" id="KW-0812">Transmembrane</keyword>
<dbReference type="GO" id="GO:0022857">
    <property type="term" value="F:transmembrane transporter activity"/>
    <property type="evidence" value="ECO:0007669"/>
    <property type="project" value="InterPro"/>
</dbReference>
<accession>A0A438CWF8</accession>
<dbReference type="AlphaFoldDB" id="A0A438CWF8"/>
<sequence>MDNSQAPERIVNDHEETKLSAQQKPSKGGWRSAIFVIFVEVAERFSYYGVSGNLITYLTNVLGQPTATAAKNVNIWSGVSMVSPILGAIVADSYLGSASANAISISGFPAPPSINLLLALYIISIGEGGHKPCVQAFAADQFNDDMPQEKAAKSSFFNWWYSGIVSGASVSLLFVVYVQDSISWGTAYAILAAAVAAALGLFLMGIRHTGARSHSAARVFRWRRCWSHQCGRDEWMRRTVIAGFVLKIGGLEAMPMGEVGSKLWLGRLSSDKAMIVDNIDASSKTRNHWRLCPVNQVEEVKLLLRLVPIWLTSLMFTIVFAQLSTYFTKQGSTMIRSINGSRFQIPAASLQAINGITIVIFTVIYDRILVPVTRKITGRPSGITILQRMGIGHFISIFTMIIAGVMEAKRAISSRTGHQWLVDNLNRAHLYYFYWMLAGLSALNLCFFLWFAKGFEYKKIEWNDPNEEKISLNGYNNNGRR</sequence>
<feature type="transmembrane region" description="Helical" evidence="7">
    <location>
        <begin position="302"/>
        <end position="323"/>
    </location>
</feature>
<name>A0A438CWF8_VITVI</name>